<sequence>MNEHPAGQYSEPDSGDEWCCIQSAASHFSWSQGSMLGPVLLNVFTDDLDEEIESTTSQFADVGVSVYLLEGRRSLQRDLDRLGKWAESSNLMFNKTKRCVLHFGHNNPLQHYRLETEWLDIGQAERDWEALIEQCTHMAQKTNGTLDSIINSEASRTTEVILPPYSVPFGEDRNSITEVWKRRRSPSDEEEEDYLNTGLSQYAKEILYGKELLEQSQGLLKYQILHGRGRWYQIRATPSSIASLPRDGKMWNINSLVAQKARMPIPMSVTDHTDKDEAIVISTMPMG</sequence>
<dbReference type="STRING" id="333673.A0A3M0KH13"/>
<accession>A0A3M0KH13</accession>
<keyword evidence="2" id="KW-1185">Reference proteome</keyword>
<dbReference type="AlphaFoldDB" id="A0A3M0KH13"/>
<evidence type="ECO:0000313" key="2">
    <source>
        <dbReference type="Proteomes" id="UP000269221"/>
    </source>
</evidence>
<reference evidence="1 2" key="1">
    <citation type="submission" date="2018-07" db="EMBL/GenBank/DDBJ databases">
        <title>A high quality draft genome assembly of the barn swallow (H. rustica rustica).</title>
        <authorList>
            <person name="Formenti G."/>
            <person name="Chiara M."/>
            <person name="Poveda L."/>
            <person name="Francoijs K.-J."/>
            <person name="Bonisoli-Alquati A."/>
            <person name="Canova L."/>
            <person name="Gianfranceschi L."/>
            <person name="Horner D.S."/>
            <person name="Saino N."/>
        </authorList>
    </citation>
    <scope>NUCLEOTIDE SEQUENCE [LARGE SCALE GENOMIC DNA]</scope>
    <source>
        <strain evidence="1">Chelidonia</strain>
        <tissue evidence="1">Blood</tissue>
    </source>
</reference>
<organism evidence="1 2">
    <name type="scientific">Hirundo rustica rustica</name>
    <dbReference type="NCBI Taxonomy" id="333673"/>
    <lineage>
        <taxon>Eukaryota</taxon>
        <taxon>Metazoa</taxon>
        <taxon>Chordata</taxon>
        <taxon>Craniata</taxon>
        <taxon>Vertebrata</taxon>
        <taxon>Euteleostomi</taxon>
        <taxon>Archelosauria</taxon>
        <taxon>Archosauria</taxon>
        <taxon>Dinosauria</taxon>
        <taxon>Saurischia</taxon>
        <taxon>Theropoda</taxon>
        <taxon>Coelurosauria</taxon>
        <taxon>Aves</taxon>
        <taxon>Neognathae</taxon>
        <taxon>Neoaves</taxon>
        <taxon>Telluraves</taxon>
        <taxon>Australaves</taxon>
        <taxon>Passeriformes</taxon>
        <taxon>Sylvioidea</taxon>
        <taxon>Hirundinidae</taxon>
        <taxon>Hirundo</taxon>
    </lineage>
</organism>
<comment type="caution">
    <text evidence="1">The sequence shown here is derived from an EMBL/GenBank/DDBJ whole genome shotgun (WGS) entry which is preliminary data.</text>
</comment>
<dbReference type="PANTHER" id="PTHR33332">
    <property type="entry name" value="REVERSE TRANSCRIPTASE DOMAIN-CONTAINING PROTEIN"/>
    <property type="match status" value="1"/>
</dbReference>
<proteinExistence type="predicted"/>
<evidence type="ECO:0000313" key="1">
    <source>
        <dbReference type="EMBL" id="RMC12539.1"/>
    </source>
</evidence>
<dbReference type="Proteomes" id="UP000269221">
    <property type="component" value="Unassembled WGS sequence"/>
</dbReference>
<protein>
    <submittedName>
        <fullName evidence="1">Uncharacterized protein</fullName>
    </submittedName>
</protein>
<name>A0A3M0KH13_HIRRU</name>
<gene>
    <name evidence="1" type="ORF">DUI87_10059</name>
</gene>
<dbReference type="EMBL" id="QRBI01000106">
    <property type="protein sequence ID" value="RMC12539.1"/>
    <property type="molecule type" value="Genomic_DNA"/>
</dbReference>